<keyword evidence="2" id="KW-0808">Transferase</keyword>
<dbReference type="GO" id="GO:0016757">
    <property type="term" value="F:glycosyltransferase activity"/>
    <property type="evidence" value="ECO:0007669"/>
    <property type="project" value="UniProtKB-KW"/>
</dbReference>
<gene>
    <name evidence="5" type="ORF">ENN50_07530</name>
</gene>
<dbReference type="SUPFAM" id="SSF53756">
    <property type="entry name" value="UDP-Glycosyltransferase/glycogen phosphorylase"/>
    <property type="match status" value="1"/>
</dbReference>
<feature type="domain" description="Glycosyl transferase family 1" evidence="3">
    <location>
        <begin position="178"/>
        <end position="331"/>
    </location>
</feature>
<dbReference type="PANTHER" id="PTHR12526:SF510">
    <property type="entry name" value="D-INOSITOL 3-PHOSPHATE GLYCOSYLTRANSFERASE"/>
    <property type="match status" value="1"/>
</dbReference>
<dbReference type="Pfam" id="PF00534">
    <property type="entry name" value="Glycos_transf_1"/>
    <property type="match status" value="1"/>
</dbReference>
<evidence type="ECO:0000256" key="1">
    <source>
        <dbReference type="ARBA" id="ARBA00022676"/>
    </source>
</evidence>
<sequence length="368" mass="41369">MNIAFINSARTWGGTEKWTRMAAGSLSRHHHVHLVYRRDTVGKNFSVSKHRLPLVSHLDLYSLVRLVRLIQKEQIDILIPTKRKDYVLAGLASRICGITNILRLGIDRRLSIPFIHKLIYRDLADGIIVNAEKTRQTLLLSPFMVPEHIRVIYNGLDTAALDARTTSTPLPGKPARFLVSAMGILTLRKGFDFLIRGFAGFLRKHPDADAALVIIGDGPEHETFSRLAEKLGISQHVIFTGFLENPYGWLKQSDVYAMTSQNEGISNALLEAMYLENAPVCTRAGGTEEFIDSGINGFLCDYGDEQPLAEALGMLYLKEGIRKSTAYAATKTVLRQFSLDHMANLLDNFLIETMKKHHSRDRSEPTRR</sequence>
<evidence type="ECO:0000256" key="2">
    <source>
        <dbReference type="ARBA" id="ARBA00022679"/>
    </source>
</evidence>
<dbReference type="Gene3D" id="3.40.50.2000">
    <property type="entry name" value="Glycogen Phosphorylase B"/>
    <property type="match status" value="2"/>
</dbReference>
<protein>
    <submittedName>
        <fullName evidence="5">Glycosyltransferase</fullName>
    </submittedName>
</protein>
<dbReference type="InterPro" id="IPR028098">
    <property type="entry name" value="Glyco_trans_4-like_N"/>
</dbReference>
<comment type="caution">
    <text evidence="5">The sequence shown here is derived from an EMBL/GenBank/DDBJ whole genome shotgun (WGS) entry which is preliminary data.</text>
</comment>
<evidence type="ECO:0000259" key="4">
    <source>
        <dbReference type="Pfam" id="PF13439"/>
    </source>
</evidence>
<keyword evidence="1" id="KW-0328">Glycosyltransferase</keyword>
<dbReference type="Proteomes" id="UP000886335">
    <property type="component" value="Unassembled WGS sequence"/>
</dbReference>
<evidence type="ECO:0000259" key="3">
    <source>
        <dbReference type="Pfam" id="PF00534"/>
    </source>
</evidence>
<feature type="domain" description="Glycosyltransferase subfamily 4-like N-terminal" evidence="4">
    <location>
        <begin position="12"/>
        <end position="159"/>
    </location>
</feature>
<reference evidence="5" key="1">
    <citation type="journal article" date="2020" name="mSystems">
        <title>Genome- and Community-Level Interaction Insights into Carbon Utilization and Element Cycling Functions of Hydrothermarchaeota in Hydrothermal Sediment.</title>
        <authorList>
            <person name="Zhou Z."/>
            <person name="Liu Y."/>
            <person name="Xu W."/>
            <person name="Pan J."/>
            <person name="Luo Z.H."/>
            <person name="Li M."/>
        </authorList>
    </citation>
    <scope>NUCLEOTIDE SEQUENCE [LARGE SCALE GENOMIC DNA]</scope>
    <source>
        <strain evidence="5">SpSt-1181</strain>
    </source>
</reference>
<dbReference type="AlphaFoldDB" id="A0A831SRE4"/>
<dbReference type="Pfam" id="PF13439">
    <property type="entry name" value="Glyco_transf_4"/>
    <property type="match status" value="1"/>
</dbReference>
<accession>A0A831SRE4</accession>
<organism evidence="5">
    <name type="scientific">Prosthecochloris aestuarii</name>
    <dbReference type="NCBI Taxonomy" id="1102"/>
    <lineage>
        <taxon>Bacteria</taxon>
        <taxon>Pseudomonadati</taxon>
        <taxon>Chlorobiota</taxon>
        <taxon>Chlorobiia</taxon>
        <taxon>Chlorobiales</taxon>
        <taxon>Chlorobiaceae</taxon>
        <taxon>Prosthecochloris</taxon>
    </lineage>
</organism>
<dbReference type="PANTHER" id="PTHR12526">
    <property type="entry name" value="GLYCOSYLTRANSFERASE"/>
    <property type="match status" value="1"/>
</dbReference>
<dbReference type="CDD" id="cd03811">
    <property type="entry name" value="GT4_GT28_WabH-like"/>
    <property type="match status" value="1"/>
</dbReference>
<proteinExistence type="predicted"/>
<name>A0A831SRE4_PROAE</name>
<evidence type="ECO:0000313" key="5">
    <source>
        <dbReference type="EMBL" id="HED31516.1"/>
    </source>
</evidence>
<dbReference type="InterPro" id="IPR001296">
    <property type="entry name" value="Glyco_trans_1"/>
</dbReference>
<dbReference type="EMBL" id="DSBW01000164">
    <property type="protein sequence ID" value="HED31516.1"/>
    <property type="molecule type" value="Genomic_DNA"/>
</dbReference>